<dbReference type="RefSeq" id="WP_104614560.1">
    <property type="nucleotide sequence ID" value="NZ_JBHLXZ010000003.1"/>
</dbReference>
<reference evidence="2 3" key="1">
    <citation type="submission" date="2016-08" db="EMBL/GenBank/DDBJ databases">
        <authorList>
            <person name="Seilhamer J.J."/>
        </authorList>
    </citation>
    <scope>NUCLEOTIDE SEQUENCE [LARGE SCALE GENOMIC DNA]</scope>
    <source>
        <strain evidence="2 3">CFBP7245</strain>
    </source>
</reference>
<protein>
    <recommendedName>
        <fullName evidence="4">Transmembrane protein</fullName>
    </recommendedName>
</protein>
<evidence type="ECO:0008006" key="4">
    <source>
        <dbReference type="Google" id="ProtNLM"/>
    </source>
</evidence>
<evidence type="ECO:0000313" key="2">
    <source>
        <dbReference type="EMBL" id="PPU58210.1"/>
    </source>
</evidence>
<gene>
    <name evidence="2" type="ORF">XdyCFBP7245_04390</name>
</gene>
<keyword evidence="1" id="KW-0812">Transmembrane</keyword>
<proteinExistence type="predicted"/>
<dbReference type="EMBL" id="MDEE01000003">
    <property type="protein sequence ID" value="PPU58210.1"/>
    <property type="molecule type" value="Genomic_DNA"/>
</dbReference>
<accession>A0A2S7C9M7</accession>
<feature type="transmembrane region" description="Helical" evidence="1">
    <location>
        <begin position="80"/>
        <end position="102"/>
    </location>
</feature>
<keyword evidence="1" id="KW-0472">Membrane</keyword>
<keyword evidence="1" id="KW-1133">Transmembrane helix</keyword>
<sequence>MRPLAEFVLLSTLAGGVSMVFSTVIDMAGQRVQWADSLKWVLPALVAAGVGAWSAAFWQRRRDRRASAPAQHAGGMAVRTVVLSALSYLPALLLYLLVALAVTGDARVIGSQVMLLLFVIGCLPLLWAAVPFSMIEYALCRRYLRRQRVLAGSP</sequence>
<dbReference type="Proteomes" id="UP000238908">
    <property type="component" value="Unassembled WGS sequence"/>
</dbReference>
<name>A0A2S7C9M7_9XANT</name>
<evidence type="ECO:0000313" key="3">
    <source>
        <dbReference type="Proteomes" id="UP000238908"/>
    </source>
</evidence>
<organism evidence="2 3">
    <name type="scientific">Xanthomonas dyei</name>
    <dbReference type="NCBI Taxonomy" id="743699"/>
    <lineage>
        <taxon>Bacteria</taxon>
        <taxon>Pseudomonadati</taxon>
        <taxon>Pseudomonadota</taxon>
        <taxon>Gammaproteobacteria</taxon>
        <taxon>Lysobacterales</taxon>
        <taxon>Lysobacteraceae</taxon>
        <taxon>Xanthomonas</taxon>
    </lineage>
</organism>
<comment type="caution">
    <text evidence="2">The sequence shown here is derived from an EMBL/GenBank/DDBJ whole genome shotgun (WGS) entry which is preliminary data.</text>
</comment>
<dbReference type="AlphaFoldDB" id="A0A2S7C9M7"/>
<evidence type="ECO:0000256" key="1">
    <source>
        <dbReference type="SAM" id="Phobius"/>
    </source>
</evidence>
<feature type="transmembrane region" description="Helical" evidence="1">
    <location>
        <begin position="114"/>
        <end position="139"/>
    </location>
</feature>
<feature type="transmembrane region" description="Helical" evidence="1">
    <location>
        <begin position="38"/>
        <end position="59"/>
    </location>
</feature>